<dbReference type="CDD" id="cd05403">
    <property type="entry name" value="NT_KNTase_like"/>
    <property type="match status" value="1"/>
</dbReference>
<keyword evidence="3" id="KW-0808">Transferase</keyword>
<dbReference type="PANTHER" id="PTHR33571:SF14">
    <property type="entry name" value="PROTEIN ADENYLYLTRANSFERASE MJ0435-RELATED"/>
    <property type="match status" value="1"/>
</dbReference>
<evidence type="ECO:0000259" key="10">
    <source>
        <dbReference type="Pfam" id="PF01909"/>
    </source>
</evidence>
<gene>
    <name evidence="11" type="ORF">SE17_10340</name>
</gene>
<keyword evidence="7" id="KW-0067">ATP-binding</keyword>
<name>A0A0P9F9I5_9CHLR</name>
<dbReference type="Pfam" id="PF01909">
    <property type="entry name" value="NTP_transf_2"/>
    <property type="match status" value="1"/>
</dbReference>
<organism evidence="11 12">
    <name type="scientific">Kouleothrix aurantiaca</name>
    <dbReference type="NCBI Taxonomy" id="186479"/>
    <lineage>
        <taxon>Bacteria</taxon>
        <taxon>Bacillati</taxon>
        <taxon>Chloroflexota</taxon>
        <taxon>Chloroflexia</taxon>
        <taxon>Chloroflexales</taxon>
        <taxon>Roseiflexineae</taxon>
        <taxon>Roseiflexaceae</taxon>
        <taxon>Kouleothrix</taxon>
    </lineage>
</organism>
<evidence type="ECO:0000256" key="7">
    <source>
        <dbReference type="ARBA" id="ARBA00022840"/>
    </source>
</evidence>
<proteinExistence type="inferred from homology"/>
<dbReference type="InterPro" id="IPR043519">
    <property type="entry name" value="NT_sf"/>
</dbReference>
<dbReference type="Gene3D" id="3.30.460.10">
    <property type="entry name" value="Beta Polymerase, domain 2"/>
    <property type="match status" value="1"/>
</dbReference>
<keyword evidence="5" id="KW-0479">Metal-binding</keyword>
<protein>
    <recommendedName>
        <fullName evidence="10">Polymerase nucleotidyl transferase domain-containing protein</fullName>
    </recommendedName>
</protein>
<dbReference type="EMBL" id="LJCR01000287">
    <property type="protein sequence ID" value="KPV53316.1"/>
    <property type="molecule type" value="Genomic_DNA"/>
</dbReference>
<keyword evidence="8" id="KW-0460">Magnesium</keyword>
<keyword evidence="6" id="KW-0547">Nucleotide-binding</keyword>
<reference evidence="11 12" key="1">
    <citation type="submission" date="2015-09" db="EMBL/GenBank/DDBJ databases">
        <title>Draft genome sequence of Kouleothrix aurantiaca JCM 19913.</title>
        <authorList>
            <person name="Hemp J."/>
        </authorList>
    </citation>
    <scope>NUCLEOTIDE SEQUENCE [LARGE SCALE GENOMIC DNA]</scope>
    <source>
        <strain evidence="11 12">COM-B</strain>
    </source>
</reference>
<dbReference type="GO" id="GO:0016779">
    <property type="term" value="F:nucleotidyltransferase activity"/>
    <property type="evidence" value="ECO:0007669"/>
    <property type="project" value="UniProtKB-KW"/>
</dbReference>
<accession>A0A0P9F9I5</accession>
<comment type="similarity">
    <text evidence="9">Belongs to the MntA antitoxin family.</text>
</comment>
<keyword evidence="12" id="KW-1185">Reference proteome</keyword>
<dbReference type="PANTHER" id="PTHR33571">
    <property type="entry name" value="SSL8005 PROTEIN"/>
    <property type="match status" value="1"/>
</dbReference>
<evidence type="ECO:0000256" key="3">
    <source>
        <dbReference type="ARBA" id="ARBA00022679"/>
    </source>
</evidence>
<evidence type="ECO:0000256" key="2">
    <source>
        <dbReference type="ARBA" id="ARBA00022649"/>
    </source>
</evidence>
<keyword evidence="4" id="KW-0548">Nucleotidyltransferase</keyword>
<sequence>MQRDEILSILREHQLELDTLGVSSLALFGSVARGDAGPESDIDILVDFARPVGLFEFVQLQMRLEALLGRRIDLVTLDAIRDTMRKHILSEAMYAT</sequence>
<evidence type="ECO:0000256" key="6">
    <source>
        <dbReference type="ARBA" id="ARBA00022741"/>
    </source>
</evidence>
<dbReference type="InterPro" id="IPR002934">
    <property type="entry name" value="Polymerase_NTP_transf_dom"/>
</dbReference>
<dbReference type="GO" id="GO:0046872">
    <property type="term" value="F:metal ion binding"/>
    <property type="evidence" value="ECO:0007669"/>
    <property type="project" value="UniProtKB-KW"/>
</dbReference>
<evidence type="ECO:0000256" key="4">
    <source>
        <dbReference type="ARBA" id="ARBA00022695"/>
    </source>
</evidence>
<dbReference type="Proteomes" id="UP000050509">
    <property type="component" value="Unassembled WGS sequence"/>
</dbReference>
<feature type="domain" description="Polymerase nucleotidyl transferase" evidence="10">
    <location>
        <begin position="11"/>
        <end position="91"/>
    </location>
</feature>
<dbReference type="SUPFAM" id="SSF81301">
    <property type="entry name" value="Nucleotidyltransferase"/>
    <property type="match status" value="1"/>
</dbReference>
<evidence type="ECO:0000256" key="1">
    <source>
        <dbReference type="ARBA" id="ARBA00001946"/>
    </source>
</evidence>
<dbReference type="InterPro" id="IPR052038">
    <property type="entry name" value="Type-VII_TA_antitoxin"/>
</dbReference>
<dbReference type="AlphaFoldDB" id="A0A0P9F9I5"/>
<evidence type="ECO:0000256" key="5">
    <source>
        <dbReference type="ARBA" id="ARBA00022723"/>
    </source>
</evidence>
<dbReference type="GO" id="GO:0005524">
    <property type="term" value="F:ATP binding"/>
    <property type="evidence" value="ECO:0007669"/>
    <property type="project" value="UniProtKB-KW"/>
</dbReference>
<comment type="cofactor">
    <cofactor evidence="1">
        <name>Mg(2+)</name>
        <dbReference type="ChEBI" id="CHEBI:18420"/>
    </cofactor>
</comment>
<evidence type="ECO:0000313" key="11">
    <source>
        <dbReference type="EMBL" id="KPV53316.1"/>
    </source>
</evidence>
<evidence type="ECO:0000256" key="9">
    <source>
        <dbReference type="ARBA" id="ARBA00038276"/>
    </source>
</evidence>
<keyword evidence="2" id="KW-1277">Toxin-antitoxin system</keyword>
<evidence type="ECO:0000313" key="12">
    <source>
        <dbReference type="Proteomes" id="UP000050509"/>
    </source>
</evidence>
<comment type="caution">
    <text evidence="11">The sequence shown here is derived from an EMBL/GenBank/DDBJ whole genome shotgun (WGS) entry which is preliminary data.</text>
</comment>
<evidence type="ECO:0000256" key="8">
    <source>
        <dbReference type="ARBA" id="ARBA00022842"/>
    </source>
</evidence>